<dbReference type="GO" id="GO:0016020">
    <property type="term" value="C:membrane"/>
    <property type="evidence" value="ECO:0007669"/>
    <property type="project" value="InterPro"/>
</dbReference>
<dbReference type="InterPro" id="IPR016024">
    <property type="entry name" value="ARM-type_fold"/>
</dbReference>
<feature type="compositionally biased region" description="Polar residues" evidence="15">
    <location>
        <begin position="941"/>
        <end position="953"/>
    </location>
</feature>
<dbReference type="Pfam" id="PF05008">
    <property type="entry name" value="V-SNARE"/>
    <property type="match status" value="1"/>
</dbReference>
<dbReference type="CDD" id="cd15862">
    <property type="entry name" value="SNARE_Vti1"/>
    <property type="match status" value="1"/>
</dbReference>
<keyword evidence="7 16" id="KW-0812">Transmembrane</keyword>
<keyword evidence="12 16" id="KW-0472">Membrane</keyword>
<dbReference type="Gene3D" id="1.20.5.110">
    <property type="match status" value="1"/>
</dbReference>
<evidence type="ECO:0000256" key="2">
    <source>
        <dbReference type="ARBA" id="ARBA00006108"/>
    </source>
</evidence>
<evidence type="ECO:0000256" key="14">
    <source>
        <dbReference type="ARBA" id="ARBA00060376"/>
    </source>
</evidence>
<evidence type="ECO:0000256" key="8">
    <source>
        <dbReference type="ARBA" id="ARBA00022892"/>
    </source>
</evidence>
<dbReference type="EMBL" id="LR999457">
    <property type="protein sequence ID" value="CAE6205199.1"/>
    <property type="molecule type" value="Genomic_DNA"/>
</dbReference>
<dbReference type="Proteomes" id="UP000682877">
    <property type="component" value="Chromosome 7"/>
</dbReference>
<evidence type="ECO:0000256" key="15">
    <source>
        <dbReference type="SAM" id="MobiDB-lite"/>
    </source>
</evidence>
<keyword evidence="3" id="KW-0813">Transport</keyword>
<comment type="subcellular location">
    <subcellularLocation>
        <location evidence="1">Cytoplasm</location>
        <location evidence="1">Cytosol</location>
    </subcellularLocation>
    <subcellularLocation>
        <location evidence="13">Endomembrane system</location>
        <topology evidence="13">Peripheral membrane protein</topology>
        <orientation evidence="13">Cytoplasmic side</orientation>
    </subcellularLocation>
    <subcellularLocation>
        <location evidence="14">Prevacuolar compartment membrane</location>
        <topology evidence="14">Single-pass type IV membrane protein</topology>
    </subcellularLocation>
</comment>
<dbReference type="SUPFAM" id="SSF47661">
    <property type="entry name" value="t-snare proteins"/>
    <property type="match status" value="1"/>
</dbReference>
<dbReference type="Pfam" id="PF23325">
    <property type="entry name" value="TPR_28"/>
    <property type="match status" value="1"/>
</dbReference>
<dbReference type="PANTHER" id="PTHR10663:SF353">
    <property type="entry name" value="ARF GUANINE-NUCLEOTIDE EXCHANGE FACTOR GNL1"/>
    <property type="match status" value="1"/>
</dbReference>
<dbReference type="SMART" id="SM00222">
    <property type="entry name" value="Sec7"/>
    <property type="match status" value="1"/>
</dbReference>
<dbReference type="InterPro" id="IPR035999">
    <property type="entry name" value="Sec7_dom_sf"/>
</dbReference>
<dbReference type="PANTHER" id="PTHR10663">
    <property type="entry name" value="GUANYL-NUCLEOTIDE EXCHANGE FACTOR"/>
    <property type="match status" value="1"/>
</dbReference>
<evidence type="ECO:0000313" key="18">
    <source>
        <dbReference type="EMBL" id="CAE6205199.1"/>
    </source>
</evidence>
<keyword evidence="6" id="KW-0344">Guanine-nucleotide releasing factor</keyword>
<evidence type="ECO:0000256" key="4">
    <source>
        <dbReference type="ARBA" id="ARBA00022490"/>
    </source>
</evidence>
<feature type="domain" description="SEC7" evidence="17">
    <location>
        <begin position="554"/>
        <end position="743"/>
    </location>
</feature>
<evidence type="ECO:0000256" key="3">
    <source>
        <dbReference type="ARBA" id="ARBA00022448"/>
    </source>
</evidence>
<dbReference type="FunFam" id="1.10.1000.11:FF:000010">
    <property type="entry name" value="ARF guanine-nucleotide exchange factor GNOM-like"/>
    <property type="match status" value="1"/>
</dbReference>
<evidence type="ECO:0000256" key="13">
    <source>
        <dbReference type="ARBA" id="ARBA00029433"/>
    </source>
</evidence>
<evidence type="ECO:0000256" key="1">
    <source>
        <dbReference type="ARBA" id="ARBA00004514"/>
    </source>
</evidence>
<evidence type="ECO:0000256" key="7">
    <source>
        <dbReference type="ARBA" id="ARBA00022692"/>
    </source>
</evidence>
<dbReference type="Gene3D" id="1.20.58.400">
    <property type="entry name" value="t-snare proteins"/>
    <property type="match status" value="1"/>
</dbReference>
<keyword evidence="19" id="KW-1185">Reference proteome</keyword>
<dbReference type="InterPro" id="IPR010989">
    <property type="entry name" value="SNARE"/>
</dbReference>
<dbReference type="Pfam" id="PF12783">
    <property type="entry name" value="Sec7-like_HUS"/>
    <property type="match status" value="1"/>
</dbReference>
<dbReference type="GO" id="GO:0006897">
    <property type="term" value="P:endocytosis"/>
    <property type="evidence" value="ECO:0007669"/>
    <property type="project" value="UniProtKB-KW"/>
</dbReference>
<dbReference type="InterPro" id="IPR023394">
    <property type="entry name" value="Sec7_C_sf"/>
</dbReference>
<dbReference type="GO" id="GO:0032012">
    <property type="term" value="P:regulation of ARF protein signal transduction"/>
    <property type="evidence" value="ECO:0007669"/>
    <property type="project" value="InterPro"/>
</dbReference>
<feature type="region of interest" description="Disordered" evidence="15">
    <location>
        <begin position="918"/>
        <end position="953"/>
    </location>
</feature>
<comment type="similarity">
    <text evidence="2">Belongs to the VTI1 family.</text>
</comment>
<dbReference type="Pfam" id="PF01369">
    <property type="entry name" value="Sec7"/>
    <property type="match status" value="1"/>
</dbReference>
<dbReference type="Pfam" id="PF12352">
    <property type="entry name" value="V-SNARE_C"/>
    <property type="match status" value="1"/>
</dbReference>
<proteinExistence type="inferred from homology"/>
<dbReference type="InterPro" id="IPR000904">
    <property type="entry name" value="Sec7_dom"/>
</dbReference>
<sequence>MGYQNHPSGSSSFHGEFKRCHSKPSKGAVASMINSEIGAVLAVMRRNVRWGVRYIADDDQLEHSLIHSLKELRKQIFSWQRNWQNVDPRLYIQPFLDVILSDETGAPITGVALSSVYKILTLEIFTLETVNVGEAMHIIVDAVKSCRFEVTDPASEEVVLMKILQVLLACVKSKASNGLSNQDICTIVNTCLRVVHQSSSKSELLQRIARHTMHELIRCIFSQLPFISPLANESELHVDDKVGTVEWDQNSGEKRVENGNIASVSDTLGTDKDSPSSEMVIPETELRNDEKKTEVSDDLNADANGENAMMAPFGIPCMVEIFHFLCTLLNVGENGEINSRSNPIAFDEDVPLFALGLINSAIELGGPFFREHPKLLTLIQDELFCNLMQFGMSMSPLILSTVCSIVLNLYLNLRTELKVQLEAFFSYVLLRIAQSKHGSSYQQQEVAMEALVDLCRQHTFIAEMFANFDCDITYSNVFEDVSNLLSKSSFPVNGPISAMHILALDGLISMVQGMAERVGEELPASDVPTHEEGYEEFWTVRCENYGDPNFWVPFVRKAKHIKKKLMLGADHFNRDPKKGLQYLQGMHLLPEELDPKSVACFFRYTCGLDKNLIGDFLGNHDQFCIQVLHEFAKTFDFQNMNLATALRLFVGTFRLPGEAQKIQRVLEAFSERYYEQSPHILIDKDAAFVLAYSIILLNTDQHNAQVRTRMTEEDFIRNNRTINGGADLPREYLSEIYHSIRHSQIEIEMNPDEGTGFQLMTASRWISVIYKSKETSPYIQCDTASHLDRDMFYIVSGPTIAATSVVFEQAEQEDVLQRCIDGLLAIAKLSAYYHLNSVLDDLVVSLCKFTPFFAPLSADEAVLALGEDARARMATEAVFLIANKYGDYISSGWKNIMECVLSLNKLHILPDHIASDAADDPELSTSSLEQEKPSANPLPVVSQSQPSATPRKSSSFIGRFLMSFDSEETKPLPTEEELAAYKHARGIVKDCHIDSIFSDSKFLQAQSLQQLVNSLIKASGKDEASSVFCLELLIAVTLNNRDRILLIWQTVYEHILGIVQPTLTPCTLVEKAVFGVLKICQRLLPYKENLTDELLKSLQLVLKLKPRVADAYCERITQEVVHLVKANASHIRSHTGWRTIISLLSITARHPEASDAGFEALRFIMSEGAHLLPSNYELCLDAAKNFAISRVGEIDRSISAIDLMSNSVFCLARWSQEAKNSIGETDAMMKLSEDIGEMWLALVNKLQIVCYDQRDQVRNHAILMLQRAIAGADGIMLPQPIWFQCFDSAVFPLLDKSLAFAIENSRKNFKKTVEETLVLATKLMSKAFLQSLQDISQQPSFCRLWVGVLNRLETYMSTEFRGKRSEKVHELIPELLKNTLLVMKATGVLLPGDDIGSDSFWQLTWLHVKKISPSLQSEVFPQDELDQFQRRNAKPEDSPVFNLFCSSSLCVADSAECSSIPPGTMSEAFDGYERQYCELSASLSKKCSSAVALDGEQKKQKLSEIKSGLDNAEVLIRKMDLEARSLPPNLKSSLLVKLREFKSDLNNFKTEVKRITSGQLNAAARDELLEAGMADTKTASADQRSRLMMSTERLGRTTDRVKDSRRTMMETEEIGVSILQDLHSQRQSLLRAHETLHGVDDNVGKSKKILTGMTRRMNKNKWTIGAIITALIAAIIVILYFKLAK</sequence>
<dbReference type="Gene3D" id="1.10.220.20">
    <property type="match status" value="1"/>
</dbReference>
<feature type="region of interest" description="Disordered" evidence="15">
    <location>
        <begin position="248"/>
        <end position="280"/>
    </location>
</feature>
<dbReference type="InterPro" id="IPR032691">
    <property type="entry name" value="Mon2/Sec7/BIG1-like_HUS"/>
</dbReference>
<dbReference type="Gene3D" id="1.10.1000.11">
    <property type="entry name" value="Arf Nucleotide-binding Site Opener,domain 2"/>
    <property type="match status" value="1"/>
</dbReference>
<dbReference type="InterPro" id="IPR038407">
    <property type="entry name" value="v-SNARE_N_sf"/>
</dbReference>
<dbReference type="FunFam" id="1.20.58.400:FF:000001">
    <property type="entry name" value="Vesicle transport through interaction with t-SNAREs homolog 1A"/>
    <property type="match status" value="1"/>
</dbReference>
<keyword evidence="5" id="KW-0254">Endocytosis</keyword>
<keyword evidence="8" id="KW-0931">ER-Golgi transport</keyword>
<evidence type="ECO:0000256" key="12">
    <source>
        <dbReference type="ARBA" id="ARBA00023136"/>
    </source>
</evidence>
<keyword evidence="10 16" id="KW-1133">Transmembrane helix</keyword>
<evidence type="ECO:0000256" key="5">
    <source>
        <dbReference type="ARBA" id="ARBA00022583"/>
    </source>
</evidence>
<dbReference type="InterPro" id="IPR056604">
    <property type="entry name" value="GBF1-like_TPR"/>
</dbReference>
<evidence type="ECO:0000256" key="11">
    <source>
        <dbReference type="ARBA" id="ARBA00023054"/>
    </source>
</evidence>
<gene>
    <name evidence="18" type="ORF">AARE701A_LOCUS20100</name>
</gene>
<evidence type="ECO:0000259" key="17">
    <source>
        <dbReference type="PROSITE" id="PS50190"/>
    </source>
</evidence>
<organism evidence="18 19">
    <name type="scientific">Arabidopsis arenosa</name>
    <name type="common">Sand rock-cress</name>
    <name type="synonym">Cardaminopsis arenosa</name>
    <dbReference type="NCBI Taxonomy" id="38785"/>
    <lineage>
        <taxon>Eukaryota</taxon>
        <taxon>Viridiplantae</taxon>
        <taxon>Streptophyta</taxon>
        <taxon>Embryophyta</taxon>
        <taxon>Tracheophyta</taxon>
        <taxon>Spermatophyta</taxon>
        <taxon>Magnoliopsida</taxon>
        <taxon>eudicotyledons</taxon>
        <taxon>Gunneridae</taxon>
        <taxon>Pentapetalae</taxon>
        <taxon>rosids</taxon>
        <taxon>malvids</taxon>
        <taxon>Brassicales</taxon>
        <taxon>Brassicaceae</taxon>
        <taxon>Camelineae</taxon>
        <taxon>Arabidopsis</taxon>
    </lineage>
</organism>
<dbReference type="InterPro" id="IPR007705">
    <property type="entry name" value="Vesicle_trsprt_v-SNARE_N"/>
</dbReference>
<dbReference type="SUPFAM" id="SSF58038">
    <property type="entry name" value="SNARE fusion complex"/>
    <property type="match status" value="1"/>
</dbReference>
<protein>
    <recommendedName>
        <fullName evidence="17">SEC7 domain-containing protein</fullName>
    </recommendedName>
</protein>
<dbReference type="GO" id="GO:0006886">
    <property type="term" value="P:intracellular protein transport"/>
    <property type="evidence" value="ECO:0007669"/>
    <property type="project" value="InterPro"/>
</dbReference>
<dbReference type="GO" id="GO:0005085">
    <property type="term" value="F:guanyl-nucleotide exchange factor activity"/>
    <property type="evidence" value="ECO:0007669"/>
    <property type="project" value="UniProtKB-KW"/>
</dbReference>
<dbReference type="CDD" id="cd00171">
    <property type="entry name" value="Sec7"/>
    <property type="match status" value="1"/>
</dbReference>
<dbReference type="GO" id="GO:0005768">
    <property type="term" value="C:endosome"/>
    <property type="evidence" value="ECO:0007669"/>
    <property type="project" value="UniProtKB-ARBA"/>
</dbReference>
<dbReference type="GO" id="GO:0005829">
    <property type="term" value="C:cytosol"/>
    <property type="evidence" value="ECO:0007669"/>
    <property type="project" value="UniProtKB-SubCell"/>
</dbReference>
<evidence type="ECO:0000256" key="6">
    <source>
        <dbReference type="ARBA" id="ARBA00022658"/>
    </source>
</evidence>
<dbReference type="FunFam" id="1.10.220.20:FF:000005">
    <property type="entry name" value="ARF guanine-nucleotide exchange factor GNOM"/>
    <property type="match status" value="1"/>
</dbReference>
<dbReference type="SUPFAM" id="SSF48425">
    <property type="entry name" value="Sec7 domain"/>
    <property type="match status" value="1"/>
</dbReference>
<dbReference type="FunFam" id="1.20.5.110:FF:000002">
    <property type="entry name" value="Vesicle transport through interaction with t-SNAREsB"/>
    <property type="match status" value="1"/>
</dbReference>
<keyword evidence="11" id="KW-0175">Coiled coil</keyword>
<feature type="transmembrane region" description="Helical" evidence="16">
    <location>
        <begin position="1662"/>
        <end position="1681"/>
    </location>
</feature>
<dbReference type="PROSITE" id="PS50190">
    <property type="entry name" value="SEC7"/>
    <property type="match status" value="1"/>
</dbReference>
<evidence type="ECO:0000256" key="16">
    <source>
        <dbReference type="SAM" id="Phobius"/>
    </source>
</evidence>
<reference evidence="18" key="1">
    <citation type="submission" date="2021-01" db="EMBL/GenBank/DDBJ databases">
        <authorList>
            <person name="Bezrukov I."/>
        </authorList>
    </citation>
    <scope>NUCLEOTIDE SEQUENCE</scope>
</reference>
<evidence type="ECO:0000313" key="19">
    <source>
        <dbReference type="Proteomes" id="UP000682877"/>
    </source>
</evidence>
<keyword evidence="9" id="KW-0653">Protein transport</keyword>
<dbReference type="SUPFAM" id="SSF48371">
    <property type="entry name" value="ARM repeat"/>
    <property type="match status" value="1"/>
</dbReference>
<evidence type="ECO:0000256" key="9">
    <source>
        <dbReference type="ARBA" id="ARBA00022927"/>
    </source>
</evidence>
<accession>A0A8S2AUN8</accession>
<keyword evidence="4" id="KW-0963">Cytoplasm</keyword>
<evidence type="ECO:0000256" key="10">
    <source>
        <dbReference type="ARBA" id="ARBA00022989"/>
    </source>
</evidence>
<name>A0A8S2AUN8_ARAAE</name>